<sequence>MLVLLVVVTVYNVLDCGLTSYNHASYQPNNGLDRRQEGESLVSLGKPAWMVLPVKQVCTLEERRSIIEEVGENPPEKRMDIAKCDILTEETVMADDCTQDEYWVRLGKSIVGVDQELMVCSLLCVEELSCELGSISCSSESQDEETVMADDCTQDEDWVRLRKSVVGVDQELMMCSLLCVDQELVVCSLLCVEELSCKLGSISCSSESQDGGEDDDEGEPEPVP</sequence>
<proteinExistence type="predicted"/>
<feature type="chain" id="PRO_5031108256" evidence="2">
    <location>
        <begin position="17"/>
        <end position="224"/>
    </location>
</feature>
<organism evidence="3">
    <name type="scientific">Timema poppense</name>
    <name type="common">Walking stick</name>
    <dbReference type="NCBI Taxonomy" id="170557"/>
    <lineage>
        <taxon>Eukaryota</taxon>
        <taxon>Metazoa</taxon>
        <taxon>Ecdysozoa</taxon>
        <taxon>Arthropoda</taxon>
        <taxon>Hexapoda</taxon>
        <taxon>Insecta</taxon>
        <taxon>Pterygota</taxon>
        <taxon>Neoptera</taxon>
        <taxon>Polyneoptera</taxon>
        <taxon>Phasmatodea</taxon>
        <taxon>Timematodea</taxon>
        <taxon>Timematoidea</taxon>
        <taxon>Timematidae</taxon>
        <taxon>Timema</taxon>
    </lineage>
</organism>
<feature type="region of interest" description="Disordered" evidence="1">
    <location>
        <begin position="204"/>
        <end position="224"/>
    </location>
</feature>
<protein>
    <submittedName>
        <fullName evidence="3">Uncharacterized protein</fullName>
    </submittedName>
</protein>
<evidence type="ECO:0000313" key="3">
    <source>
        <dbReference type="EMBL" id="CAD7415510.1"/>
    </source>
</evidence>
<gene>
    <name evidence="3" type="ORF">TPSB3V08_LOCUS10375</name>
</gene>
<feature type="compositionally biased region" description="Acidic residues" evidence="1">
    <location>
        <begin position="210"/>
        <end position="224"/>
    </location>
</feature>
<reference evidence="3" key="1">
    <citation type="submission" date="2020-11" db="EMBL/GenBank/DDBJ databases">
        <authorList>
            <person name="Tran Van P."/>
        </authorList>
    </citation>
    <scope>NUCLEOTIDE SEQUENCE</scope>
</reference>
<dbReference type="EMBL" id="OD009380">
    <property type="protein sequence ID" value="CAD7415510.1"/>
    <property type="molecule type" value="Genomic_DNA"/>
</dbReference>
<name>A0A7R9HB66_TIMPO</name>
<evidence type="ECO:0000256" key="2">
    <source>
        <dbReference type="SAM" id="SignalP"/>
    </source>
</evidence>
<evidence type="ECO:0000256" key="1">
    <source>
        <dbReference type="SAM" id="MobiDB-lite"/>
    </source>
</evidence>
<accession>A0A7R9HB66</accession>
<dbReference type="AlphaFoldDB" id="A0A7R9HB66"/>
<feature type="signal peptide" evidence="2">
    <location>
        <begin position="1"/>
        <end position="16"/>
    </location>
</feature>
<keyword evidence="2" id="KW-0732">Signal</keyword>